<keyword evidence="5" id="KW-1185">Reference proteome</keyword>
<proteinExistence type="inferred from homology"/>
<dbReference type="PANTHER" id="PTHR33392">
    <property type="entry name" value="POLYISOPRENYL-TEICHOIC ACID--PEPTIDOGLYCAN TEICHOIC ACID TRANSFERASE TAGU"/>
    <property type="match status" value="1"/>
</dbReference>
<name>A0A5S4ZRZ3_9FIRM</name>
<evidence type="ECO:0000313" key="4">
    <source>
        <dbReference type="EMBL" id="TYO94793.1"/>
    </source>
</evidence>
<dbReference type="AlphaFoldDB" id="A0A5S4ZRZ3"/>
<gene>
    <name evidence="4" type="ORF">LX24_02044</name>
</gene>
<dbReference type="Pfam" id="PF03816">
    <property type="entry name" value="LytR_cpsA_psr"/>
    <property type="match status" value="1"/>
</dbReference>
<reference evidence="4 5" key="1">
    <citation type="submission" date="2019-07" db="EMBL/GenBank/DDBJ databases">
        <title>Genomic Encyclopedia of Type Strains, Phase I: the one thousand microbial genomes (KMG-I) project.</title>
        <authorList>
            <person name="Kyrpides N."/>
        </authorList>
    </citation>
    <scope>NUCLEOTIDE SEQUENCE [LARGE SCALE GENOMIC DNA]</scope>
    <source>
        <strain evidence="4 5">DSM 6562</strain>
    </source>
</reference>
<dbReference type="NCBIfam" id="TIGR00350">
    <property type="entry name" value="lytR_cpsA_psr"/>
    <property type="match status" value="1"/>
</dbReference>
<comment type="caution">
    <text evidence="4">The sequence shown here is derived from an EMBL/GenBank/DDBJ whole genome shotgun (WGS) entry which is preliminary data.</text>
</comment>
<protein>
    <submittedName>
        <fullName evidence="4">LytR family transcriptional attenuator</fullName>
    </submittedName>
</protein>
<accession>A0A5S4ZRZ3</accession>
<dbReference type="InterPro" id="IPR004474">
    <property type="entry name" value="LytR_CpsA_psr"/>
</dbReference>
<dbReference type="Gene3D" id="3.40.630.190">
    <property type="entry name" value="LCP protein"/>
    <property type="match status" value="1"/>
</dbReference>
<feature type="compositionally biased region" description="Acidic residues" evidence="2">
    <location>
        <begin position="385"/>
        <end position="394"/>
    </location>
</feature>
<feature type="domain" description="Cell envelope-related transcriptional attenuator" evidence="3">
    <location>
        <begin position="82"/>
        <end position="229"/>
    </location>
</feature>
<evidence type="ECO:0000256" key="2">
    <source>
        <dbReference type="SAM" id="MobiDB-lite"/>
    </source>
</evidence>
<evidence type="ECO:0000256" key="1">
    <source>
        <dbReference type="ARBA" id="ARBA00006068"/>
    </source>
</evidence>
<comment type="similarity">
    <text evidence="1">Belongs to the LytR/CpsA/Psr (LCP) family.</text>
</comment>
<sequence length="423" mass="46489">MSIKRKRRLKSKLRFVIFILLMIGLFAGGFVAANTYLWPLLTGTGNVADTGGAEDDPIAKLPSMNILMMAVDERDGDSSQLTDTMILANINNKDNRISLLSIPRDTKVNLPGHGVNKINAAAVYGGPELAMETVSNLVGMPVDYYVLTNFNGFKGIVDALGGVTLDVEKNMYHHENAYGGAYDINLKKGVQRLDGEHALMYVRYRSDELGDITRTQRQQKLLAAIADEVMKPQSITKLPKLIPEIQKNVETNLGLKQMIALAQAGSKLDNIQLVTQTMPGWFLDEHGVSYWYVDPQNAREVARSLFEEGKVMEVVRGAMTGNTPTQVAMERTTPSVPERVKDYEPETGTGYIDDAGTAGDNTIPDYTGDNTSDATYPGDGQDGNTGDDDDDYIDVDQQTWYEAPGESNREEPGTSHVEIIINN</sequence>
<feature type="region of interest" description="Disordered" evidence="2">
    <location>
        <begin position="327"/>
        <end position="423"/>
    </location>
</feature>
<dbReference type="RefSeq" id="WP_166512044.1">
    <property type="nucleotide sequence ID" value="NZ_VNHM01000011.1"/>
</dbReference>
<dbReference type="Proteomes" id="UP000323166">
    <property type="component" value="Unassembled WGS sequence"/>
</dbReference>
<dbReference type="EMBL" id="VNHM01000011">
    <property type="protein sequence ID" value="TYO94793.1"/>
    <property type="molecule type" value="Genomic_DNA"/>
</dbReference>
<organism evidence="4 5">
    <name type="scientific">Desulfallas thermosapovorans DSM 6562</name>
    <dbReference type="NCBI Taxonomy" id="1121431"/>
    <lineage>
        <taxon>Bacteria</taxon>
        <taxon>Bacillati</taxon>
        <taxon>Bacillota</taxon>
        <taxon>Clostridia</taxon>
        <taxon>Eubacteriales</taxon>
        <taxon>Desulfallaceae</taxon>
        <taxon>Desulfallas</taxon>
    </lineage>
</organism>
<evidence type="ECO:0000313" key="5">
    <source>
        <dbReference type="Proteomes" id="UP000323166"/>
    </source>
</evidence>
<dbReference type="InterPro" id="IPR050922">
    <property type="entry name" value="LytR/CpsA/Psr_CW_biosynth"/>
</dbReference>
<dbReference type="PANTHER" id="PTHR33392:SF6">
    <property type="entry name" value="POLYISOPRENYL-TEICHOIC ACID--PEPTIDOGLYCAN TEICHOIC ACID TRANSFERASE TAGU"/>
    <property type="match status" value="1"/>
</dbReference>
<evidence type="ECO:0000259" key="3">
    <source>
        <dbReference type="Pfam" id="PF03816"/>
    </source>
</evidence>